<evidence type="ECO:0000256" key="6">
    <source>
        <dbReference type="ARBA" id="ARBA00047942"/>
    </source>
</evidence>
<dbReference type="eggNOG" id="COG0338">
    <property type="taxonomic scope" value="Bacteria"/>
</dbReference>
<reference evidence="7" key="1">
    <citation type="submission" date="2010-07" db="EMBL/GenBank/DDBJ databases">
        <title>Complete sequence of Clostridium saccharolyticum WM1.</title>
        <authorList>
            <consortium name="US DOE Joint Genome Institute"/>
            <person name="Lucas S."/>
            <person name="Copeland A."/>
            <person name="Lapidus A."/>
            <person name="Cheng J.-F."/>
            <person name="Bruce D."/>
            <person name="Goodwin L."/>
            <person name="Pitluck S."/>
            <person name="Chertkov O."/>
            <person name="Detter J.C."/>
            <person name="Han C."/>
            <person name="Tapia R."/>
            <person name="Land M."/>
            <person name="Hauser L."/>
            <person name="Chang Y.-J."/>
            <person name="Jeffries C."/>
            <person name="Kyrpides N."/>
            <person name="Ivanova N."/>
            <person name="Mikhailova N."/>
            <person name="Mouttaki H."/>
            <person name="Lin L."/>
            <person name="Zhou J."/>
            <person name="Hemme C.L."/>
            <person name="Woyke T."/>
        </authorList>
    </citation>
    <scope>NUCLEOTIDE SEQUENCE [LARGE SCALE GENOMIC DNA]</scope>
    <source>
        <strain evidence="7">WM1</strain>
    </source>
</reference>
<evidence type="ECO:0000256" key="4">
    <source>
        <dbReference type="ARBA" id="ARBA00022679"/>
    </source>
</evidence>
<proteinExistence type="inferred from homology"/>
<dbReference type="InterPro" id="IPR023095">
    <property type="entry name" value="Ade_MeTrfase_dom_2"/>
</dbReference>
<dbReference type="Gene3D" id="3.40.50.150">
    <property type="entry name" value="Vaccinia Virus protein VP39"/>
    <property type="match status" value="1"/>
</dbReference>
<dbReference type="EMBL" id="CP002109">
    <property type="protein sequence ID" value="ADL05390.1"/>
    <property type="molecule type" value="Genomic_DNA"/>
</dbReference>
<dbReference type="AlphaFoldDB" id="D9R6I0"/>
<evidence type="ECO:0000256" key="5">
    <source>
        <dbReference type="ARBA" id="ARBA00022691"/>
    </source>
</evidence>
<dbReference type="GO" id="GO:0043565">
    <property type="term" value="F:sequence-specific DNA binding"/>
    <property type="evidence" value="ECO:0007669"/>
    <property type="project" value="TreeGrafter"/>
</dbReference>
<organism evidence="7 8">
    <name type="scientific">Lacrimispora saccharolytica (strain ATCC 35040 / DSM 2544 / NRCC 2533 / WM1)</name>
    <name type="common">Clostridium saccharolyticum</name>
    <dbReference type="NCBI Taxonomy" id="610130"/>
    <lineage>
        <taxon>Bacteria</taxon>
        <taxon>Bacillati</taxon>
        <taxon>Bacillota</taxon>
        <taxon>Clostridia</taxon>
        <taxon>Lachnospirales</taxon>
        <taxon>Lachnospiraceae</taxon>
        <taxon>Lacrimispora</taxon>
    </lineage>
</organism>
<dbReference type="GO" id="GO:0032259">
    <property type="term" value="P:methylation"/>
    <property type="evidence" value="ECO:0007669"/>
    <property type="project" value="UniProtKB-KW"/>
</dbReference>
<dbReference type="KEGG" id="csh:Closa_2849"/>
<evidence type="ECO:0000256" key="2">
    <source>
        <dbReference type="ARBA" id="ARBA00011900"/>
    </source>
</evidence>
<sequence length="273" mass="32463">MRELIVSLFPLYYERYIEVFGGGGWVLFHKPPGNDFEVYNDFNSLLVNLYRCVRDKYEELQKELKYVLNSREEFERVRSILDTEQVEDDVKQAAYFYQLIRYSYASGLTSFGSQPHDIRSNFPIIEQAHRRLAKVVIENKDFEKLIRQYDRPVSFFYLDPPYFDTEKYYKNVGEEGFQKEDHIRLRDALLSIEGKFLLSYNDCEFIRSLYDVPGINIESYTRINNIKQRYDGGAQFPEILIANYDMHEREREGSGQMNLFDINNGLVKEEDTL</sequence>
<evidence type="ECO:0000313" key="8">
    <source>
        <dbReference type="Proteomes" id="UP000001662"/>
    </source>
</evidence>
<dbReference type="EC" id="2.1.1.72" evidence="2"/>
<dbReference type="PANTHER" id="PTHR30481">
    <property type="entry name" value="DNA ADENINE METHYLASE"/>
    <property type="match status" value="1"/>
</dbReference>
<dbReference type="STRING" id="610130.Closa_2849"/>
<dbReference type="PIRSF" id="PIRSF000398">
    <property type="entry name" value="M_m6A_EcoRV"/>
    <property type="match status" value="1"/>
</dbReference>
<dbReference type="GO" id="GO:0009307">
    <property type="term" value="P:DNA restriction-modification system"/>
    <property type="evidence" value="ECO:0007669"/>
    <property type="project" value="InterPro"/>
</dbReference>
<comment type="similarity">
    <text evidence="1">Belongs to the N(4)/N(6)-methyltransferase family.</text>
</comment>
<dbReference type="InterPro" id="IPR012263">
    <property type="entry name" value="M_m6A_EcoRV"/>
</dbReference>
<dbReference type="PRINTS" id="PR00505">
    <property type="entry name" value="D12N6MTFRASE"/>
</dbReference>
<evidence type="ECO:0000256" key="1">
    <source>
        <dbReference type="ARBA" id="ARBA00006594"/>
    </source>
</evidence>
<dbReference type="GO" id="GO:0006298">
    <property type="term" value="P:mismatch repair"/>
    <property type="evidence" value="ECO:0007669"/>
    <property type="project" value="TreeGrafter"/>
</dbReference>
<dbReference type="SUPFAM" id="SSF53335">
    <property type="entry name" value="S-adenosyl-L-methionine-dependent methyltransferases"/>
    <property type="match status" value="1"/>
</dbReference>
<keyword evidence="3 7" id="KW-0489">Methyltransferase</keyword>
<dbReference type="GO" id="GO:0009007">
    <property type="term" value="F:site-specific DNA-methyltransferase (adenine-specific) activity"/>
    <property type="evidence" value="ECO:0007669"/>
    <property type="project" value="UniProtKB-EC"/>
</dbReference>
<protein>
    <recommendedName>
        <fullName evidence="2">site-specific DNA-methyltransferase (adenine-specific)</fullName>
        <ecNumber evidence="2">2.1.1.72</ecNumber>
    </recommendedName>
</protein>
<dbReference type="Gene3D" id="1.10.1020.10">
    <property type="entry name" value="Adenine-specific Methyltransferase, Domain 2"/>
    <property type="match status" value="1"/>
</dbReference>
<dbReference type="REBASE" id="27428">
    <property type="entry name" value="M.CsaWM1ORF2849P"/>
</dbReference>
<accession>D9R6I0</accession>
<comment type="catalytic activity">
    <reaction evidence="6">
        <text>a 2'-deoxyadenosine in DNA + S-adenosyl-L-methionine = an N(6)-methyl-2'-deoxyadenosine in DNA + S-adenosyl-L-homocysteine + H(+)</text>
        <dbReference type="Rhea" id="RHEA:15197"/>
        <dbReference type="Rhea" id="RHEA-COMP:12418"/>
        <dbReference type="Rhea" id="RHEA-COMP:12419"/>
        <dbReference type="ChEBI" id="CHEBI:15378"/>
        <dbReference type="ChEBI" id="CHEBI:57856"/>
        <dbReference type="ChEBI" id="CHEBI:59789"/>
        <dbReference type="ChEBI" id="CHEBI:90615"/>
        <dbReference type="ChEBI" id="CHEBI:90616"/>
        <dbReference type="EC" id="2.1.1.72"/>
    </reaction>
</comment>
<evidence type="ECO:0000256" key="3">
    <source>
        <dbReference type="ARBA" id="ARBA00022603"/>
    </source>
</evidence>
<dbReference type="PaxDb" id="610130-Closa_2849"/>
<dbReference type="InterPro" id="IPR012327">
    <property type="entry name" value="MeTrfase_D12"/>
</dbReference>
<dbReference type="Pfam" id="PF02086">
    <property type="entry name" value="MethyltransfD12"/>
    <property type="match status" value="1"/>
</dbReference>
<dbReference type="InterPro" id="IPR029063">
    <property type="entry name" value="SAM-dependent_MTases_sf"/>
</dbReference>
<gene>
    <name evidence="7" type="ordered locus">Closa_2849</name>
</gene>
<dbReference type="GO" id="GO:1904047">
    <property type="term" value="F:S-adenosyl-L-methionine binding"/>
    <property type="evidence" value="ECO:0007669"/>
    <property type="project" value="TreeGrafter"/>
</dbReference>
<keyword evidence="4" id="KW-0808">Transferase</keyword>
<dbReference type="Proteomes" id="UP000001662">
    <property type="component" value="Chromosome"/>
</dbReference>
<name>D9R6I0_LACSW</name>
<keyword evidence="5" id="KW-0949">S-adenosyl-L-methionine</keyword>
<keyword evidence="8" id="KW-1185">Reference proteome</keyword>
<evidence type="ECO:0000313" key="7">
    <source>
        <dbReference type="EMBL" id="ADL05390.1"/>
    </source>
</evidence>
<dbReference type="PANTHER" id="PTHR30481:SF4">
    <property type="entry name" value="SITE-SPECIFIC DNA-METHYLTRANSFERASE (ADENINE-SPECIFIC)"/>
    <property type="match status" value="1"/>
</dbReference>
<dbReference type="HOGENOM" id="CLU_063430_1_0_9"/>